<feature type="transmembrane region" description="Helical" evidence="6">
    <location>
        <begin position="138"/>
        <end position="159"/>
    </location>
</feature>
<gene>
    <name evidence="8" type="ORF">ACE41H_18640</name>
</gene>
<evidence type="ECO:0000256" key="4">
    <source>
        <dbReference type="ARBA" id="ARBA00022989"/>
    </source>
</evidence>
<feature type="transmembrane region" description="Helical" evidence="6">
    <location>
        <begin position="198"/>
        <end position="215"/>
    </location>
</feature>
<comment type="subcellular location">
    <subcellularLocation>
        <location evidence="1">Cell membrane</location>
        <topology evidence="1">Multi-pass membrane protein</topology>
    </subcellularLocation>
</comment>
<dbReference type="PRINTS" id="PR01036">
    <property type="entry name" value="TCRTETB"/>
</dbReference>
<keyword evidence="2" id="KW-0813">Transport</keyword>
<dbReference type="RefSeq" id="WP_375357063.1">
    <property type="nucleotide sequence ID" value="NZ_JBHHMI010000020.1"/>
</dbReference>
<evidence type="ECO:0000259" key="7">
    <source>
        <dbReference type="PROSITE" id="PS50850"/>
    </source>
</evidence>
<dbReference type="InterPro" id="IPR020846">
    <property type="entry name" value="MFS_dom"/>
</dbReference>
<feature type="transmembrane region" description="Helical" evidence="6">
    <location>
        <begin position="318"/>
        <end position="339"/>
    </location>
</feature>
<evidence type="ECO:0000313" key="9">
    <source>
        <dbReference type="Proteomes" id="UP001580346"/>
    </source>
</evidence>
<evidence type="ECO:0000256" key="5">
    <source>
        <dbReference type="ARBA" id="ARBA00023136"/>
    </source>
</evidence>
<protein>
    <submittedName>
        <fullName evidence="8">MFS transporter</fullName>
    </submittedName>
</protein>
<keyword evidence="3 6" id="KW-0812">Transmembrane</keyword>
<dbReference type="Gene3D" id="1.20.1250.20">
    <property type="entry name" value="MFS general substrate transporter like domains"/>
    <property type="match status" value="2"/>
</dbReference>
<dbReference type="InterPro" id="IPR036259">
    <property type="entry name" value="MFS_trans_sf"/>
</dbReference>
<dbReference type="PROSITE" id="PS50850">
    <property type="entry name" value="MFS"/>
    <property type="match status" value="1"/>
</dbReference>
<feature type="transmembrane region" description="Helical" evidence="6">
    <location>
        <begin position="221"/>
        <end position="237"/>
    </location>
</feature>
<keyword evidence="4 6" id="KW-1133">Transmembrane helix</keyword>
<feature type="transmembrane region" description="Helical" evidence="6">
    <location>
        <begin position="12"/>
        <end position="37"/>
    </location>
</feature>
<feature type="transmembrane region" description="Helical" evidence="6">
    <location>
        <begin position="424"/>
        <end position="445"/>
    </location>
</feature>
<feature type="domain" description="Major facilitator superfamily (MFS) profile" evidence="7">
    <location>
        <begin position="13"/>
        <end position="451"/>
    </location>
</feature>
<dbReference type="Proteomes" id="UP001580346">
    <property type="component" value="Unassembled WGS sequence"/>
</dbReference>
<reference evidence="8 9" key="1">
    <citation type="submission" date="2024-09" db="EMBL/GenBank/DDBJ databases">
        <title>Paenibacillus zeirhizospherea sp. nov., isolated from surface of the maize (Zea mays) roots in a horticulture field, Hungary.</title>
        <authorList>
            <person name="Marton D."/>
            <person name="Farkas M."/>
            <person name="Bedics A."/>
            <person name="Toth E."/>
            <person name="Tancsics A."/>
            <person name="Boka K."/>
            <person name="Maroti G."/>
            <person name="Kriszt B."/>
            <person name="Cserhati M."/>
        </authorList>
    </citation>
    <scope>NUCLEOTIDE SEQUENCE [LARGE SCALE GENOMIC DNA]</scope>
    <source>
        <strain evidence="8 9">KCTC 33519</strain>
    </source>
</reference>
<evidence type="ECO:0000256" key="3">
    <source>
        <dbReference type="ARBA" id="ARBA00022692"/>
    </source>
</evidence>
<sequence>MDNVQARSNADKLMLVLAFTLVFSVMNATMFNVVMPIIREEFGVSASQVSWLLTAYMIVYAIGSVAFGKLADKYRLKDLLTFGLIFFALGSIVGLAATHYWMIILARVLQAAGASVIPATAMIVPVRYFPPEKRGRALGTVATGLALGTALAPIVSGLITGFASWRFLFLLSVLPLLVLPFFRKYLDDQTGTAKKIDFIGGLLLGVTVALLLMAISMGNWLLALIGAGVLILFIIRVRTAEEPFIQPSLFKNKLYSYGLFIAFLATGMNFGLPFLAPQFLSGVNQLSPAMIGLIMFPAAIISAFMGRQGGKLADERGNAFLVYTAVGLILVCFITLSIFVGLSPYLIMFLLVFGNLGQTFLQIAMSNTISRTLTKDQVGVGMGLFSLLNFIAGAVTTSVIGKMLDVGSSSFHLNPFALKDNAYVYSNIFFVLAVVAVMIMVLYTLQSRISSPGGLNKRLKVSGK</sequence>
<dbReference type="PANTHER" id="PTHR42718:SF9">
    <property type="entry name" value="MAJOR FACILITATOR SUPERFAMILY MULTIDRUG TRANSPORTER MFSC"/>
    <property type="match status" value="1"/>
</dbReference>
<keyword evidence="5 6" id="KW-0472">Membrane</keyword>
<dbReference type="SUPFAM" id="SSF103473">
    <property type="entry name" value="MFS general substrate transporter"/>
    <property type="match status" value="1"/>
</dbReference>
<dbReference type="EMBL" id="JBHHMI010000020">
    <property type="protein sequence ID" value="MFB5268785.1"/>
    <property type="molecule type" value="Genomic_DNA"/>
</dbReference>
<evidence type="ECO:0000256" key="2">
    <source>
        <dbReference type="ARBA" id="ARBA00022448"/>
    </source>
</evidence>
<dbReference type="InterPro" id="IPR011701">
    <property type="entry name" value="MFS"/>
</dbReference>
<evidence type="ECO:0000256" key="1">
    <source>
        <dbReference type="ARBA" id="ARBA00004651"/>
    </source>
</evidence>
<feature type="transmembrane region" description="Helical" evidence="6">
    <location>
        <begin position="79"/>
        <end position="102"/>
    </location>
</feature>
<feature type="transmembrane region" description="Helical" evidence="6">
    <location>
        <begin position="49"/>
        <end position="67"/>
    </location>
</feature>
<feature type="transmembrane region" description="Helical" evidence="6">
    <location>
        <begin position="286"/>
        <end position="306"/>
    </location>
</feature>
<feature type="transmembrane region" description="Helical" evidence="6">
    <location>
        <begin position="108"/>
        <end position="126"/>
    </location>
</feature>
<keyword evidence="9" id="KW-1185">Reference proteome</keyword>
<dbReference type="CDD" id="cd17321">
    <property type="entry name" value="MFS_MMR_MDR_like"/>
    <property type="match status" value="1"/>
</dbReference>
<organism evidence="8 9">
    <name type="scientific">Paenibacillus enshidis</name>
    <dbReference type="NCBI Taxonomy" id="1458439"/>
    <lineage>
        <taxon>Bacteria</taxon>
        <taxon>Bacillati</taxon>
        <taxon>Bacillota</taxon>
        <taxon>Bacilli</taxon>
        <taxon>Bacillales</taxon>
        <taxon>Paenibacillaceae</taxon>
        <taxon>Paenibacillus</taxon>
    </lineage>
</organism>
<name>A0ABV5AX43_9BACL</name>
<accession>A0ABV5AX43</accession>
<feature type="transmembrane region" description="Helical" evidence="6">
    <location>
        <begin position="378"/>
        <end position="404"/>
    </location>
</feature>
<feature type="transmembrane region" description="Helical" evidence="6">
    <location>
        <begin position="345"/>
        <end position="366"/>
    </location>
</feature>
<dbReference type="Pfam" id="PF07690">
    <property type="entry name" value="MFS_1"/>
    <property type="match status" value="1"/>
</dbReference>
<feature type="transmembrane region" description="Helical" evidence="6">
    <location>
        <begin position="257"/>
        <end position="280"/>
    </location>
</feature>
<proteinExistence type="predicted"/>
<feature type="transmembrane region" description="Helical" evidence="6">
    <location>
        <begin position="165"/>
        <end position="186"/>
    </location>
</feature>
<comment type="caution">
    <text evidence="8">The sequence shown here is derived from an EMBL/GenBank/DDBJ whole genome shotgun (WGS) entry which is preliminary data.</text>
</comment>
<evidence type="ECO:0000313" key="8">
    <source>
        <dbReference type="EMBL" id="MFB5268785.1"/>
    </source>
</evidence>
<dbReference type="PANTHER" id="PTHR42718">
    <property type="entry name" value="MAJOR FACILITATOR SUPERFAMILY MULTIDRUG TRANSPORTER MFSC"/>
    <property type="match status" value="1"/>
</dbReference>
<evidence type="ECO:0000256" key="6">
    <source>
        <dbReference type="SAM" id="Phobius"/>
    </source>
</evidence>